<dbReference type="Proteomes" id="UP000198841">
    <property type="component" value="Unassembled WGS sequence"/>
</dbReference>
<protein>
    <submittedName>
        <fullName evidence="1">Uncharacterized protein</fullName>
    </submittedName>
</protein>
<keyword evidence="2" id="KW-1185">Reference proteome</keyword>
<gene>
    <name evidence="1" type="ORF">SAMN05518863_103180</name>
</gene>
<accession>A0A1I3UXP9</accession>
<sequence length="80" mass="9036">MVTDTEMKVFSPATLGFYDNTDESPDDAVKVSEEVEAFLRTAIIWGANHFDVKENAASVTYPDWMKDYAEENSAPTQWPN</sequence>
<evidence type="ECO:0000313" key="1">
    <source>
        <dbReference type="EMBL" id="SFJ87622.1"/>
    </source>
</evidence>
<dbReference type="EMBL" id="FOSD01000003">
    <property type="protein sequence ID" value="SFJ87622.1"/>
    <property type="molecule type" value="Genomic_DNA"/>
</dbReference>
<comment type="caution">
    <text evidence="1">The sequence shown here is derived from an EMBL/GenBank/DDBJ whole genome shotgun (WGS) entry which is preliminary data.</text>
</comment>
<evidence type="ECO:0000313" key="2">
    <source>
        <dbReference type="Proteomes" id="UP000198841"/>
    </source>
</evidence>
<name>A0A1I3UXP9_9GAMM</name>
<organism evidence="1 2">
    <name type="scientific">Candidatus Pantoea symbiotica</name>
    <dbReference type="NCBI Taxonomy" id="1884370"/>
    <lineage>
        <taxon>Bacteria</taxon>
        <taxon>Pseudomonadati</taxon>
        <taxon>Pseudomonadota</taxon>
        <taxon>Gammaproteobacteria</taxon>
        <taxon>Enterobacterales</taxon>
        <taxon>Erwiniaceae</taxon>
        <taxon>Pantoea</taxon>
    </lineage>
</organism>
<reference evidence="1 2" key="1">
    <citation type="submission" date="2016-10" db="EMBL/GenBank/DDBJ databases">
        <authorList>
            <person name="Varghese N."/>
            <person name="Submissions S."/>
        </authorList>
    </citation>
    <scope>NUCLEOTIDE SEQUENCE [LARGE SCALE GENOMIC DNA]</scope>
    <source>
        <strain evidence="1 2">YR512</strain>
    </source>
</reference>
<proteinExistence type="predicted"/>